<keyword evidence="7" id="KW-1185">Reference proteome</keyword>
<accession>A0A9W9RAZ0</accession>
<organism evidence="6 7">
    <name type="scientific">Penicillium concentricum</name>
    <dbReference type="NCBI Taxonomy" id="293559"/>
    <lineage>
        <taxon>Eukaryota</taxon>
        <taxon>Fungi</taxon>
        <taxon>Dikarya</taxon>
        <taxon>Ascomycota</taxon>
        <taxon>Pezizomycotina</taxon>
        <taxon>Eurotiomycetes</taxon>
        <taxon>Eurotiomycetidae</taxon>
        <taxon>Eurotiales</taxon>
        <taxon>Aspergillaceae</taxon>
        <taxon>Penicillium</taxon>
    </lineage>
</organism>
<gene>
    <name evidence="6" type="ORF">N7517_010528</name>
</gene>
<evidence type="ECO:0000256" key="1">
    <source>
        <dbReference type="ARBA" id="ARBA00022723"/>
    </source>
</evidence>
<keyword evidence="1" id="KW-0479">Metal-binding</keyword>
<evidence type="ECO:0000313" key="6">
    <source>
        <dbReference type="EMBL" id="KAJ5355919.1"/>
    </source>
</evidence>
<dbReference type="AlphaFoldDB" id="A0A9W9RAZ0"/>
<evidence type="ECO:0000256" key="2">
    <source>
        <dbReference type="ARBA" id="ARBA00022833"/>
    </source>
</evidence>
<dbReference type="GO" id="GO:0046872">
    <property type="term" value="F:metal ion binding"/>
    <property type="evidence" value="ECO:0007669"/>
    <property type="project" value="UniProtKB-KW"/>
</dbReference>
<sequence>MNLPGELGGYDLSLLDFSWSFPWDVPTPRPHDGIINWPTGGHLLQAKPGEVSTSLDGPAEKITGRRRGKSVLRTDGTLNPYANCPFEYRFKRGPTVNAHRIYTFLHDQESWEQVKSAVVGLRTNQPIPQIVASLRDTIVARVHGMLYKLLDRSGFLHRFPPLDTIEYCYHAYQQTFSKLYPIVHPTSFLKSSGNTQDPDSDIGLFLATTMALGCLVIPVEKARAFSVELVYLIRFTITDNAFQDEICLIDKWVLSAWIMTLAFSAWSGSKRHMEIAEAFKGIPSTVCRKAPGMAELPLLIHEPSISFAADTTKPGLIPILEANLKLATPGRSGSTKNESLGFVRLQCPMPVSDELFLLDNEDQWREMLADWTGDTNSSTKIHPPSLASIYRMFLRHNFFNLKLSVTPLQLRLLLCPIQTQVIQYSQRYRFVPMEEGFESSTPVPETAEFVRLHQQEELEKTLVKWNLLSEQVFDGLPPCQSQTTPLLLSQLVWVELYICFDDVQLIAGKDGFEVGKTYLPQLQRWAQSPSAWKAIARAGNVVRILQSSQDRPVWWPIAVSRIALVMWCYAVGLYSPIGNVGGVNSTSSSAGSLIVLNDPTRDMTTHGRNIHPGESIICIQDSDGLHIPLHDVPRIFDFYIQMLDDSKSLNSPLLNSSRNFLQDIKDCGIPYAEAEDGLTC</sequence>
<keyword evidence="3" id="KW-0805">Transcription regulation</keyword>
<keyword evidence="2" id="KW-0862">Zinc</keyword>
<evidence type="ECO:0000313" key="7">
    <source>
        <dbReference type="Proteomes" id="UP001147752"/>
    </source>
</evidence>
<evidence type="ECO:0000256" key="5">
    <source>
        <dbReference type="ARBA" id="ARBA00023242"/>
    </source>
</evidence>
<protein>
    <recommendedName>
        <fullName evidence="8">Transcription factor domain-containing protein</fullName>
    </recommendedName>
</protein>
<reference evidence="6" key="2">
    <citation type="journal article" date="2023" name="IMA Fungus">
        <title>Comparative genomic study of the Penicillium genus elucidates a diverse pangenome and 15 lateral gene transfer events.</title>
        <authorList>
            <person name="Petersen C."/>
            <person name="Sorensen T."/>
            <person name="Nielsen M.R."/>
            <person name="Sondergaard T.E."/>
            <person name="Sorensen J.L."/>
            <person name="Fitzpatrick D.A."/>
            <person name="Frisvad J.C."/>
            <person name="Nielsen K.L."/>
        </authorList>
    </citation>
    <scope>NUCLEOTIDE SEQUENCE</scope>
    <source>
        <strain evidence="6">IBT 3081</strain>
    </source>
</reference>
<evidence type="ECO:0000256" key="4">
    <source>
        <dbReference type="ARBA" id="ARBA00023163"/>
    </source>
</evidence>
<dbReference type="PANTHER" id="PTHR47660">
    <property type="entry name" value="TRANSCRIPTION FACTOR WITH C2H2 AND ZN(2)-CYS(6) DNA BINDING DOMAIN (EUROFUNG)-RELATED-RELATED"/>
    <property type="match status" value="1"/>
</dbReference>
<dbReference type="CDD" id="cd12148">
    <property type="entry name" value="fungal_TF_MHR"/>
    <property type="match status" value="1"/>
</dbReference>
<comment type="caution">
    <text evidence="6">The sequence shown here is derived from an EMBL/GenBank/DDBJ whole genome shotgun (WGS) entry which is preliminary data.</text>
</comment>
<dbReference type="OrthoDB" id="40579at2759"/>
<dbReference type="GeneID" id="81467434"/>
<dbReference type="EMBL" id="JAPZBT010000006">
    <property type="protein sequence ID" value="KAJ5355919.1"/>
    <property type="molecule type" value="Genomic_DNA"/>
</dbReference>
<name>A0A9W9RAZ0_9EURO</name>
<evidence type="ECO:0008006" key="8">
    <source>
        <dbReference type="Google" id="ProtNLM"/>
    </source>
</evidence>
<keyword evidence="4" id="KW-0804">Transcription</keyword>
<proteinExistence type="predicted"/>
<dbReference type="PANTHER" id="PTHR47660:SF2">
    <property type="entry name" value="TRANSCRIPTION FACTOR WITH C2H2 AND ZN(2)-CYS(6) DNA BINDING DOMAIN (EUROFUNG)"/>
    <property type="match status" value="1"/>
</dbReference>
<reference evidence="6" key="1">
    <citation type="submission" date="2022-12" db="EMBL/GenBank/DDBJ databases">
        <authorList>
            <person name="Petersen C."/>
        </authorList>
    </citation>
    <scope>NUCLEOTIDE SEQUENCE</scope>
    <source>
        <strain evidence="6">IBT 3081</strain>
    </source>
</reference>
<keyword evidence="5" id="KW-0539">Nucleus</keyword>
<dbReference type="RefSeq" id="XP_056574066.1">
    <property type="nucleotide sequence ID" value="XM_056728251.1"/>
</dbReference>
<evidence type="ECO:0000256" key="3">
    <source>
        <dbReference type="ARBA" id="ARBA00023015"/>
    </source>
</evidence>
<dbReference type="Proteomes" id="UP001147752">
    <property type="component" value="Unassembled WGS sequence"/>
</dbReference>